<proteinExistence type="predicted"/>
<comment type="caution">
    <text evidence="1">The sequence shown here is derived from an EMBL/GenBank/DDBJ whole genome shotgun (WGS) entry which is preliminary data.</text>
</comment>
<keyword evidence="2" id="KW-1185">Reference proteome</keyword>
<accession>A0ABR2KP62</accession>
<gene>
    <name evidence="1" type="ORF">M9Y10_029440</name>
</gene>
<dbReference type="Proteomes" id="UP001470230">
    <property type="component" value="Unassembled WGS sequence"/>
</dbReference>
<evidence type="ECO:0000313" key="1">
    <source>
        <dbReference type="EMBL" id="KAK8892217.1"/>
    </source>
</evidence>
<organism evidence="1 2">
    <name type="scientific">Tritrichomonas musculus</name>
    <dbReference type="NCBI Taxonomy" id="1915356"/>
    <lineage>
        <taxon>Eukaryota</taxon>
        <taxon>Metamonada</taxon>
        <taxon>Parabasalia</taxon>
        <taxon>Tritrichomonadida</taxon>
        <taxon>Tritrichomonadidae</taxon>
        <taxon>Tritrichomonas</taxon>
    </lineage>
</organism>
<reference evidence="1 2" key="1">
    <citation type="submission" date="2024-04" db="EMBL/GenBank/DDBJ databases">
        <title>Tritrichomonas musculus Genome.</title>
        <authorList>
            <person name="Alves-Ferreira E."/>
            <person name="Grigg M."/>
            <person name="Lorenzi H."/>
            <person name="Galac M."/>
        </authorList>
    </citation>
    <scope>NUCLEOTIDE SEQUENCE [LARGE SCALE GENOMIC DNA]</scope>
    <source>
        <strain evidence="1 2">EAF2021</strain>
    </source>
</reference>
<name>A0ABR2KP62_9EUKA</name>
<evidence type="ECO:0008006" key="3">
    <source>
        <dbReference type="Google" id="ProtNLM"/>
    </source>
</evidence>
<protein>
    <recommendedName>
        <fullName evidence="3">DUF3447 domain-containing protein</fullName>
    </recommendedName>
</protein>
<sequence>MNNEVQEHFYEKLQEGENDYLCQLIRFNQIKEFIIFVEQTNLSLEKSIFETSRLLIIKYMEIQGVKLNSPICFNAIQSGNAELIQYLEDNLVFQTPLCDCKEVLKELNQIHS</sequence>
<dbReference type="EMBL" id="JAPFFF010000004">
    <property type="protein sequence ID" value="KAK8892217.1"/>
    <property type="molecule type" value="Genomic_DNA"/>
</dbReference>
<evidence type="ECO:0000313" key="2">
    <source>
        <dbReference type="Proteomes" id="UP001470230"/>
    </source>
</evidence>